<dbReference type="CDD" id="cd02549">
    <property type="entry name" value="Peptidase_C39A"/>
    <property type="match status" value="1"/>
</dbReference>
<sequence>MSRNPLRLSLAVLTLALLPWAAPSASAAPAPERAGDRAVTWTRWDAGKELRPGARSGLKVRQGSLVLEGATARRTYRSTSYDVGTWTSPWTSPGHGITQLIASWSATTPRNSWVETRVRVTDGTTTGRWQVLGRWTSGDKHVRRTSVPGQSDALGRVDVDTWKSASATGATGYQLQVRLMRRAGATSAAPTVAYVGAAASAIPAGVPAVSAPGPASAAGTVIPVPTYSQMIHAGQFPQYGGGGEAWCSPTSLSMVLGYYGKLPTSLGWVGARTDPFVAEAARRTYDTAYGGTGNWPFNTAYAASRGLDAFVTRLRSLTEAEQLVAAGIPVITSVSFARGALTGAPISSTNGHLLVVVGFTPSGDVVVNDPAGATNAAVRRTYSRAQFEAAWLGGSGGTAYVVHDAAHPLPASPGNW</sequence>
<dbReference type="Pfam" id="PF13529">
    <property type="entry name" value="Peptidase_C39_2"/>
    <property type="match status" value="1"/>
</dbReference>
<feature type="chain" id="PRO_5026698091" evidence="1">
    <location>
        <begin position="28"/>
        <end position="416"/>
    </location>
</feature>
<protein>
    <submittedName>
        <fullName evidence="3">Peptidase C39 family protein</fullName>
    </submittedName>
</protein>
<evidence type="ECO:0000259" key="2">
    <source>
        <dbReference type="Pfam" id="PF13529"/>
    </source>
</evidence>
<dbReference type="Gene3D" id="3.90.70.10">
    <property type="entry name" value="Cysteine proteinases"/>
    <property type="match status" value="1"/>
</dbReference>
<keyword evidence="4" id="KW-1185">Reference proteome</keyword>
<feature type="signal peptide" evidence="1">
    <location>
        <begin position="1"/>
        <end position="27"/>
    </location>
</feature>
<name>A0A6L7F245_9ACTN</name>
<gene>
    <name evidence="3" type="ORF">GRQ65_18550</name>
</gene>
<dbReference type="RefSeq" id="WP_160879477.1">
    <property type="nucleotide sequence ID" value="NZ_WUEK01000013.1"/>
</dbReference>
<evidence type="ECO:0000256" key="1">
    <source>
        <dbReference type="SAM" id="SignalP"/>
    </source>
</evidence>
<evidence type="ECO:0000313" key="4">
    <source>
        <dbReference type="Proteomes" id="UP000473325"/>
    </source>
</evidence>
<evidence type="ECO:0000313" key="3">
    <source>
        <dbReference type="EMBL" id="MXG91549.1"/>
    </source>
</evidence>
<dbReference type="InterPro" id="IPR039564">
    <property type="entry name" value="Peptidase_C39-like"/>
</dbReference>
<feature type="domain" description="Peptidase C39-like" evidence="2">
    <location>
        <begin position="223"/>
        <end position="371"/>
    </location>
</feature>
<organism evidence="3 4">
    <name type="scientific">Nocardioides flavescens</name>
    <dbReference type="NCBI Taxonomy" id="2691959"/>
    <lineage>
        <taxon>Bacteria</taxon>
        <taxon>Bacillati</taxon>
        <taxon>Actinomycetota</taxon>
        <taxon>Actinomycetes</taxon>
        <taxon>Propionibacteriales</taxon>
        <taxon>Nocardioidaceae</taxon>
        <taxon>Nocardioides</taxon>
    </lineage>
</organism>
<dbReference type="AlphaFoldDB" id="A0A6L7F245"/>
<proteinExistence type="predicted"/>
<dbReference type="EMBL" id="WUEK01000013">
    <property type="protein sequence ID" value="MXG91549.1"/>
    <property type="molecule type" value="Genomic_DNA"/>
</dbReference>
<comment type="caution">
    <text evidence="3">The sequence shown here is derived from an EMBL/GenBank/DDBJ whole genome shotgun (WGS) entry which is preliminary data.</text>
</comment>
<dbReference type="Proteomes" id="UP000473325">
    <property type="component" value="Unassembled WGS sequence"/>
</dbReference>
<keyword evidence="1" id="KW-0732">Signal</keyword>
<accession>A0A6L7F245</accession>
<reference evidence="3 4" key="1">
    <citation type="submission" date="2019-12" db="EMBL/GenBank/DDBJ databases">
        <authorList>
            <person name="Kun Z."/>
        </authorList>
    </citation>
    <scope>NUCLEOTIDE SEQUENCE [LARGE SCALE GENOMIC DNA]</scope>
    <source>
        <strain evidence="3 4">YIM 123512</strain>
    </source>
</reference>
<dbReference type="InterPro" id="IPR039563">
    <property type="entry name" value="Peptidase_C39_single_dom"/>
</dbReference>